<dbReference type="Gene3D" id="2.70.50.70">
    <property type="match status" value="1"/>
</dbReference>
<dbReference type="InterPro" id="IPR005103">
    <property type="entry name" value="AA9_LPMO"/>
</dbReference>
<dbReference type="Proteomes" id="UP000566819">
    <property type="component" value="Unassembled WGS sequence"/>
</dbReference>
<dbReference type="EMBL" id="JAAMPI010000019">
    <property type="protein sequence ID" value="KAF4637560.1"/>
    <property type="molecule type" value="Genomic_DNA"/>
</dbReference>
<dbReference type="OrthoDB" id="4849160at2759"/>
<organism evidence="9 10">
    <name type="scientific">Cudoniella acicularis</name>
    <dbReference type="NCBI Taxonomy" id="354080"/>
    <lineage>
        <taxon>Eukaryota</taxon>
        <taxon>Fungi</taxon>
        <taxon>Dikarya</taxon>
        <taxon>Ascomycota</taxon>
        <taxon>Pezizomycotina</taxon>
        <taxon>Leotiomycetes</taxon>
        <taxon>Helotiales</taxon>
        <taxon>Tricladiaceae</taxon>
        <taxon>Cudoniella</taxon>
    </lineage>
</organism>
<feature type="region of interest" description="Disordered" evidence="7">
    <location>
        <begin position="289"/>
        <end position="320"/>
    </location>
</feature>
<evidence type="ECO:0000256" key="7">
    <source>
        <dbReference type="SAM" id="MobiDB-lite"/>
    </source>
</evidence>
<dbReference type="GO" id="GO:0030245">
    <property type="term" value="P:cellulose catabolic process"/>
    <property type="evidence" value="ECO:0007669"/>
    <property type="project" value="UniProtKB-UniRule"/>
</dbReference>
<dbReference type="AlphaFoldDB" id="A0A8H4WAC5"/>
<feature type="domain" description="Auxiliary Activity family 9 catalytic" evidence="8">
    <location>
        <begin position="19"/>
        <end position="256"/>
    </location>
</feature>
<dbReference type="GO" id="GO:0030248">
    <property type="term" value="F:cellulose binding"/>
    <property type="evidence" value="ECO:0007669"/>
    <property type="project" value="UniProtKB-UniRule"/>
</dbReference>
<keyword evidence="4 6" id="KW-1015">Disulfide bond</keyword>
<keyword evidence="6" id="KW-0119">Carbohydrate metabolism</keyword>
<protein>
    <recommendedName>
        <fullName evidence="6">AA9 family lytic polysaccharide monooxygenase</fullName>
        <ecNumber evidence="6">1.14.99.56</ecNumber>
    </recommendedName>
    <alternativeName>
        <fullName evidence="6">Endo-beta-1,4-glucanase</fullName>
    </alternativeName>
    <alternativeName>
        <fullName evidence="6">Glycosyl hydrolase 61 family protein</fullName>
    </alternativeName>
</protein>
<dbReference type="GO" id="GO:0005576">
    <property type="term" value="C:extracellular region"/>
    <property type="evidence" value="ECO:0007669"/>
    <property type="project" value="UniProtKB-SubCell"/>
</dbReference>
<keyword evidence="6" id="KW-0624">Polysaccharide degradation</keyword>
<comment type="subcellular location">
    <subcellularLocation>
        <location evidence="2 6">Secreted</location>
    </subcellularLocation>
</comment>
<dbReference type="CDD" id="cd21175">
    <property type="entry name" value="LPMO_AA9"/>
    <property type="match status" value="1"/>
</dbReference>
<reference evidence="9 10" key="1">
    <citation type="submission" date="2020-03" db="EMBL/GenBank/DDBJ databases">
        <title>Draft Genome Sequence of Cudoniella acicularis.</title>
        <authorList>
            <person name="Buettner E."/>
            <person name="Kellner H."/>
        </authorList>
    </citation>
    <scope>NUCLEOTIDE SEQUENCE [LARGE SCALE GENOMIC DNA]</scope>
    <source>
        <strain evidence="9 10">DSM 108380</strain>
    </source>
</reference>
<evidence type="ECO:0000313" key="9">
    <source>
        <dbReference type="EMBL" id="KAF4637560.1"/>
    </source>
</evidence>
<evidence type="ECO:0000256" key="6">
    <source>
        <dbReference type="RuleBase" id="RU368122"/>
    </source>
</evidence>
<keyword evidence="6" id="KW-0136">Cellulose degradation</keyword>
<evidence type="ECO:0000259" key="8">
    <source>
        <dbReference type="Pfam" id="PF03443"/>
    </source>
</evidence>
<keyword evidence="10" id="KW-1185">Reference proteome</keyword>
<evidence type="ECO:0000256" key="5">
    <source>
        <dbReference type="ARBA" id="ARBA00023180"/>
    </source>
</evidence>
<keyword evidence="5" id="KW-0325">Glycoprotein</keyword>
<comment type="caution">
    <text evidence="9">The sequence shown here is derived from an EMBL/GenBank/DDBJ whole genome shotgun (WGS) entry which is preliminary data.</text>
</comment>
<proteinExistence type="predicted"/>
<evidence type="ECO:0000313" key="10">
    <source>
        <dbReference type="Proteomes" id="UP000566819"/>
    </source>
</evidence>
<accession>A0A8H4WAC5</accession>
<evidence type="ECO:0000256" key="3">
    <source>
        <dbReference type="ARBA" id="ARBA00022525"/>
    </source>
</evidence>
<comment type="function">
    <text evidence="6">Lytic polysaccharide monooxygenase (LMPO) that depolymerizes crystalline and amorphous polysaccharides via the oxidation of scissile alpha- or beta-(1-4)-glycosidic bonds, yielding C1 and/or C4 oxidation products. Catalysis by LPMOs requires the reduction of the active-site copper from Cu(II) to Cu(I) by a reducing agent and H(2)O(2) or O(2) as a cosubstrate.</text>
</comment>
<dbReference type="PANTHER" id="PTHR33353:SF19">
    <property type="entry name" value="GLYCOSYLHYDROLASE FAMILY 61-8 PROTEIN"/>
    <property type="match status" value="1"/>
</dbReference>
<dbReference type="EC" id="1.14.99.56" evidence="6"/>
<sequence length="320" mass="34890">MKVSNIVTVVSFAPFAFSHGGIFTYKIDGEEYPGNPTELENTTWTNAVPDPTWPSIQRQWNFNPVYNVSGANITCNWRGTPGTSSLHATIAAGSNITARWDNFYSPPVWPQYWEHGAGPLLVYMARCPGSPSSCTGFSPAGSDAIWFKIAQTGLKPGASTLSDGNWQQWDLVGHMSSSPTDPNRSPGLTVTIPRDLREGAYLIRHEIIMLASQPAQFYPNCAQLMVKGSGKAEPESGSLVAFPGAYRADDPGIAMADWSISQTPVRDVYNTSVYPFPGPPVWTGPEVFEWEEDGARDETEESELGDEIGSHHSEGGRRSV</sequence>
<gene>
    <name evidence="9" type="ORF">G7Y89_g542</name>
</gene>
<comment type="cofactor">
    <cofactor evidence="1">
        <name>Cu(2+)</name>
        <dbReference type="ChEBI" id="CHEBI:29036"/>
    </cofactor>
</comment>
<dbReference type="InterPro" id="IPR049892">
    <property type="entry name" value="AA9"/>
</dbReference>
<name>A0A8H4WAC5_9HELO</name>
<keyword evidence="3 6" id="KW-0964">Secreted</keyword>
<dbReference type="PANTHER" id="PTHR33353">
    <property type="entry name" value="PUTATIVE (AFU_ORTHOLOGUE AFUA_1G12560)-RELATED"/>
    <property type="match status" value="1"/>
</dbReference>
<feature type="compositionally biased region" description="Basic and acidic residues" evidence="7">
    <location>
        <begin position="308"/>
        <end position="320"/>
    </location>
</feature>
<comment type="domain">
    <text evidence="6">Has a modular structure: an endo-beta-1,4-glucanase catalytic module at the N-terminus, a linker rich in serines and threonines, and a C-terminal carbohydrate-binding module (CBM).</text>
</comment>
<evidence type="ECO:0000256" key="1">
    <source>
        <dbReference type="ARBA" id="ARBA00001973"/>
    </source>
</evidence>
<evidence type="ECO:0000256" key="4">
    <source>
        <dbReference type="ARBA" id="ARBA00023157"/>
    </source>
</evidence>
<feature type="compositionally biased region" description="Acidic residues" evidence="7">
    <location>
        <begin position="289"/>
        <end position="306"/>
    </location>
</feature>
<evidence type="ECO:0000256" key="2">
    <source>
        <dbReference type="ARBA" id="ARBA00004613"/>
    </source>
</evidence>
<dbReference type="GO" id="GO:0008810">
    <property type="term" value="F:cellulase activity"/>
    <property type="evidence" value="ECO:0007669"/>
    <property type="project" value="UniProtKB-UniRule"/>
</dbReference>
<comment type="catalytic activity">
    <reaction evidence="6">
        <text>[(1-&gt;4)-beta-D-glucosyl]n+m + reduced acceptor + O2 = 4-dehydro-beta-D-glucosyl-[(1-&gt;4)-beta-D-glucosyl]n-1 + [(1-&gt;4)-beta-D-glucosyl]m + acceptor + H2O.</text>
        <dbReference type="EC" id="1.14.99.56"/>
    </reaction>
</comment>
<dbReference type="Pfam" id="PF03443">
    <property type="entry name" value="AA9"/>
    <property type="match status" value="1"/>
</dbReference>